<gene>
    <name evidence="12" type="ORF">PPYR_00283</name>
</gene>
<evidence type="ECO:0000256" key="8">
    <source>
        <dbReference type="ARBA" id="ARBA00049708"/>
    </source>
</evidence>
<keyword evidence="7" id="KW-0539">Nucleus</keyword>
<reference evidence="11" key="1">
    <citation type="journal article" date="2016" name="Sci. Rep.">
        <title>Molecular characterization of firefly nuptial gifts: a multi-omics approach sheds light on postcopulatory sexual selection.</title>
        <authorList>
            <person name="Al-Wathiqui N."/>
            <person name="Fallon T.R."/>
            <person name="South A."/>
            <person name="Weng J.K."/>
            <person name="Lewis S.M."/>
        </authorList>
    </citation>
    <scope>NUCLEOTIDE SEQUENCE</scope>
</reference>
<dbReference type="PANTHER" id="PTHR10927">
    <property type="entry name" value="RIBOSOME MATURATION PROTEIN SBDS"/>
    <property type="match status" value="1"/>
</dbReference>
<keyword evidence="13" id="KW-1185">Reference proteome</keyword>
<reference evidence="12 13" key="2">
    <citation type="journal article" date="2018" name="Elife">
        <title>Firefly genomes illuminate parallel origins of bioluminescence in beetles.</title>
        <authorList>
            <person name="Fallon T.R."/>
            <person name="Lower S.E."/>
            <person name="Chang C.H."/>
            <person name="Bessho-Uehara M."/>
            <person name="Martin G.J."/>
            <person name="Bewick A.J."/>
            <person name="Behringer M."/>
            <person name="Debat H.J."/>
            <person name="Wong I."/>
            <person name="Day J.C."/>
            <person name="Suvorov A."/>
            <person name="Silva C.J."/>
            <person name="Stanger-Hall K.F."/>
            <person name="Hall D.W."/>
            <person name="Schmitz R.J."/>
            <person name="Nelson D.R."/>
            <person name="Lewis S.M."/>
            <person name="Shigenobu S."/>
            <person name="Bybee S.M."/>
            <person name="Larracuente A.M."/>
            <person name="Oba Y."/>
            <person name="Weng J.K."/>
        </authorList>
    </citation>
    <scope>NUCLEOTIDE SEQUENCE [LARGE SCALE GENOMIC DNA]</scope>
    <source>
        <strain evidence="12">1611_PpyrPB1</strain>
        <tissue evidence="12">Whole body</tissue>
    </source>
</reference>
<evidence type="ECO:0000256" key="3">
    <source>
        <dbReference type="ARBA" id="ARBA00007433"/>
    </source>
</evidence>
<evidence type="ECO:0000256" key="4">
    <source>
        <dbReference type="ARBA" id="ARBA00014814"/>
    </source>
</evidence>
<dbReference type="SUPFAM" id="SSF109728">
    <property type="entry name" value="Hypothetical protein AF0491, middle domain"/>
    <property type="match status" value="1"/>
</dbReference>
<name>A0A1Y1NB45_PHOPY</name>
<dbReference type="InterPro" id="IPR039100">
    <property type="entry name" value="Sdo1/SBDS-like"/>
</dbReference>
<comment type="similarity">
    <text evidence="3">Belongs to the SDO1/SBDS family.</text>
</comment>
<comment type="subunit">
    <text evidence="8">Associates with the 60S ribosomal subunit.</text>
</comment>
<dbReference type="Pfam" id="PF09377">
    <property type="entry name" value="SBDS_domain_II"/>
    <property type="match status" value="1"/>
</dbReference>
<dbReference type="FunFam" id="3.30.1250.10:FF:000001">
    <property type="entry name" value="SBDS, ribosome maturation factor"/>
    <property type="match status" value="1"/>
</dbReference>
<dbReference type="EMBL" id="VVIM01000001">
    <property type="protein sequence ID" value="KAB0803313.1"/>
    <property type="molecule type" value="Genomic_DNA"/>
</dbReference>
<evidence type="ECO:0000256" key="1">
    <source>
        <dbReference type="ARBA" id="ARBA00004123"/>
    </source>
</evidence>
<protein>
    <recommendedName>
        <fullName evidence="4">Ribosome maturation protein SBDS</fullName>
    </recommendedName>
</protein>
<dbReference type="OrthoDB" id="10253092at2759"/>
<dbReference type="InterPro" id="IPR036786">
    <property type="entry name" value="Ribosome_mat_SBDS_N_sf"/>
</dbReference>
<dbReference type="InterPro" id="IPR037188">
    <property type="entry name" value="Sdo1/SBDS_central_sf"/>
</dbReference>
<evidence type="ECO:0000313" key="13">
    <source>
        <dbReference type="Proteomes" id="UP000327044"/>
    </source>
</evidence>
<dbReference type="InterPro" id="IPR019783">
    <property type="entry name" value="SDO1/SBDS_N"/>
</dbReference>
<dbReference type="PROSITE" id="PS01267">
    <property type="entry name" value="UPF0023"/>
    <property type="match status" value="1"/>
</dbReference>
<dbReference type="PANTHER" id="PTHR10927:SF1">
    <property type="entry name" value="RIBOSOME MATURATION PROTEIN SBDS"/>
    <property type="match status" value="1"/>
</dbReference>
<evidence type="ECO:0000313" key="11">
    <source>
        <dbReference type="EMBL" id="JAV92847.1"/>
    </source>
</evidence>
<dbReference type="InterPro" id="IPR002140">
    <property type="entry name" value="Sdo1/SBDS"/>
</dbReference>
<comment type="subcellular location">
    <subcellularLocation>
        <location evidence="2">Cytoplasm</location>
    </subcellularLocation>
    <subcellularLocation>
        <location evidence="1">Nucleus</location>
    </subcellularLocation>
</comment>
<keyword evidence="5" id="KW-0963">Cytoplasm</keyword>
<dbReference type="NCBIfam" id="TIGR00291">
    <property type="entry name" value="RNA_SBDS"/>
    <property type="match status" value="1"/>
</dbReference>
<dbReference type="FunCoup" id="A0A1Y1NB45">
    <property type="interactions" value="1619"/>
</dbReference>
<dbReference type="InterPro" id="IPR018023">
    <property type="entry name" value="Ribosome_mat_SBDS_CS"/>
</dbReference>
<accession>A0A1Y1NB45</accession>
<dbReference type="GO" id="GO:0005634">
    <property type="term" value="C:nucleus"/>
    <property type="evidence" value="ECO:0007669"/>
    <property type="project" value="UniProtKB-SubCell"/>
</dbReference>
<evidence type="ECO:0000256" key="6">
    <source>
        <dbReference type="ARBA" id="ARBA00022517"/>
    </source>
</evidence>
<dbReference type="Gene3D" id="1.10.10.900">
    <property type="entry name" value="SBDS protein C-terminal domain, subdomain 1"/>
    <property type="match status" value="1"/>
</dbReference>
<dbReference type="AlphaFoldDB" id="A0A1Y1NB45"/>
<feature type="domain" description="Ribosome maturation protein SDO1/SBDS central" evidence="10">
    <location>
        <begin position="110"/>
        <end position="171"/>
    </location>
</feature>
<evidence type="ECO:0000259" key="9">
    <source>
        <dbReference type="Pfam" id="PF01172"/>
    </source>
</evidence>
<evidence type="ECO:0000259" key="10">
    <source>
        <dbReference type="Pfam" id="PF09377"/>
    </source>
</evidence>
<proteinExistence type="inferred from homology"/>
<evidence type="ECO:0000313" key="12">
    <source>
        <dbReference type="EMBL" id="KAB0803313.1"/>
    </source>
</evidence>
<evidence type="ECO:0000256" key="2">
    <source>
        <dbReference type="ARBA" id="ARBA00004496"/>
    </source>
</evidence>
<organism evidence="11">
    <name type="scientific">Photinus pyralis</name>
    <name type="common">Common eastern firefly</name>
    <name type="synonym">Lampyris pyralis</name>
    <dbReference type="NCBI Taxonomy" id="7054"/>
    <lineage>
        <taxon>Eukaryota</taxon>
        <taxon>Metazoa</taxon>
        <taxon>Ecdysozoa</taxon>
        <taxon>Arthropoda</taxon>
        <taxon>Hexapoda</taxon>
        <taxon>Insecta</taxon>
        <taxon>Pterygota</taxon>
        <taxon>Neoptera</taxon>
        <taxon>Endopterygota</taxon>
        <taxon>Coleoptera</taxon>
        <taxon>Polyphaga</taxon>
        <taxon>Elateriformia</taxon>
        <taxon>Elateroidea</taxon>
        <taxon>Lampyridae</taxon>
        <taxon>Lampyrinae</taxon>
        <taxon>Photinus</taxon>
    </lineage>
</organism>
<keyword evidence="6" id="KW-0690">Ribosome biogenesis</keyword>
<dbReference type="EMBL" id="GEZM01012961">
    <property type="protein sequence ID" value="JAV92847.1"/>
    <property type="molecule type" value="Transcribed_RNA"/>
</dbReference>
<dbReference type="GO" id="GO:0005737">
    <property type="term" value="C:cytoplasm"/>
    <property type="evidence" value="ECO:0007669"/>
    <property type="project" value="UniProtKB-SubCell"/>
</dbReference>
<dbReference type="Proteomes" id="UP000327044">
    <property type="component" value="Unassembled WGS sequence"/>
</dbReference>
<dbReference type="Gene3D" id="3.30.1250.10">
    <property type="entry name" value="Ribosome maturation protein SBDS, N-terminal domain"/>
    <property type="match status" value="1"/>
</dbReference>
<dbReference type="GO" id="GO:0042256">
    <property type="term" value="P:cytosolic ribosome assembly"/>
    <property type="evidence" value="ECO:0007669"/>
    <property type="project" value="InterPro"/>
</dbReference>
<feature type="domain" description="Ribosome maturation protein SDO1/SBDS N-terminal" evidence="9">
    <location>
        <begin position="15"/>
        <end position="101"/>
    </location>
</feature>
<dbReference type="SUPFAM" id="SSF89895">
    <property type="entry name" value="FYSH domain"/>
    <property type="match status" value="1"/>
</dbReference>
<reference evidence="12" key="3">
    <citation type="submission" date="2019-08" db="EMBL/GenBank/DDBJ databases">
        <authorList>
            <consortium name="Photinus pyralis genome working group"/>
            <person name="Fallon T.R."/>
            <person name="Sander Lower S.E."/>
            <person name="Weng J.-K."/>
        </authorList>
    </citation>
    <scope>NUCLEOTIDE SEQUENCE</scope>
    <source>
        <strain evidence="12">1611_PpyrPB1</strain>
        <tissue evidence="12">Whole body</tissue>
    </source>
</reference>
<evidence type="ECO:0000256" key="7">
    <source>
        <dbReference type="ARBA" id="ARBA00023242"/>
    </source>
</evidence>
<dbReference type="Pfam" id="PF01172">
    <property type="entry name" value="SBDS_N"/>
    <property type="match status" value="1"/>
</dbReference>
<evidence type="ECO:0000256" key="5">
    <source>
        <dbReference type="ARBA" id="ARBA00022490"/>
    </source>
</evidence>
<dbReference type="InParanoid" id="A0A1Y1NB45"/>
<dbReference type="InterPro" id="IPR018978">
    <property type="entry name" value="SDO1/SBDS_central"/>
</dbReference>
<sequence>MPKIFTPTNQLRLTNVAVVRLKKTGKRFEIACYRNKVMAWRNNLETDIDEVLQTHTIFANVSKGQFAKKEDVVKAFGDKDETEICKEILTKGELQVSDKERESMFESQFKQIAYEVSTMCVNPTADCPYPPAIIEAAMRDSHYSVKPHHNIKQQALAVIKLLKGFMPIERAQIKLSISFVNKDGEKFTESFGKVKSLRVENEVKTDYSHTYVVLVEPDHFKEIEEIAKKEGCLLDVLSNREMGSSSNCPN</sequence>